<name>A0A844ABZ0_RHIFR</name>
<evidence type="ECO:0000313" key="1">
    <source>
        <dbReference type="EMBL" id="MQX09578.1"/>
    </source>
</evidence>
<evidence type="ECO:0008006" key="3">
    <source>
        <dbReference type="Google" id="ProtNLM"/>
    </source>
</evidence>
<evidence type="ECO:0000313" key="2">
    <source>
        <dbReference type="Proteomes" id="UP000466694"/>
    </source>
</evidence>
<sequence>MVSCVPALAADQVNTGYFGGVAIMGYDPVAYFTEGRAMKGSEEFSYDWLGTPWHFASSKHRELFIGEPTTYAPQYGGYCTGEVAFNGATINIDPEAWAIIDGKLYLAYSKEFMAEFKARPSDLLAKAEANWPAVETQLEQDGFR</sequence>
<gene>
    <name evidence="1" type="ORF">GHK48_15160</name>
</gene>
<dbReference type="Proteomes" id="UP000466694">
    <property type="component" value="Unassembled WGS sequence"/>
</dbReference>
<organism evidence="1 2">
    <name type="scientific">Rhizobium fredii</name>
    <name type="common">Sinorhizobium fredii</name>
    <dbReference type="NCBI Taxonomy" id="380"/>
    <lineage>
        <taxon>Bacteria</taxon>
        <taxon>Pseudomonadati</taxon>
        <taxon>Pseudomonadota</taxon>
        <taxon>Alphaproteobacteria</taxon>
        <taxon>Hyphomicrobiales</taxon>
        <taxon>Rhizobiaceae</taxon>
        <taxon>Sinorhizobium/Ensifer group</taxon>
        <taxon>Sinorhizobium</taxon>
    </lineage>
</organism>
<dbReference type="NCBIfam" id="NF041384">
    <property type="entry name" value="YHS_seleno_dom"/>
    <property type="match status" value="1"/>
</dbReference>
<proteinExistence type="predicted"/>
<dbReference type="EMBL" id="WISZ01000119">
    <property type="protein sequence ID" value="MQX09578.1"/>
    <property type="molecule type" value="Genomic_DNA"/>
</dbReference>
<accession>A0A844ABZ0</accession>
<reference evidence="1 2" key="1">
    <citation type="journal article" date="2013" name="Genome Biol.">
        <title>Comparative genomics of the core and accessory genomes of 48 Sinorhizobium strains comprising five genospecies.</title>
        <authorList>
            <person name="Sugawara M."/>
            <person name="Epstein B."/>
            <person name="Badgley B.D."/>
            <person name="Unno T."/>
            <person name="Xu L."/>
            <person name="Reese J."/>
            <person name="Gyaneshwar P."/>
            <person name="Denny R."/>
            <person name="Mudge J."/>
            <person name="Bharti A.K."/>
            <person name="Farmer A.D."/>
            <person name="May G.D."/>
            <person name="Woodward J.E."/>
            <person name="Medigue C."/>
            <person name="Vallenet D."/>
            <person name="Lajus A."/>
            <person name="Rouy Z."/>
            <person name="Martinez-Vaz B."/>
            <person name="Tiffin P."/>
            <person name="Young N.D."/>
            <person name="Sadowsky M.J."/>
        </authorList>
    </citation>
    <scope>NUCLEOTIDE SEQUENCE [LARGE SCALE GENOMIC DNA]</scope>
    <source>
        <strain evidence="1 2">USDA205</strain>
    </source>
</reference>
<protein>
    <recommendedName>
        <fullName evidence="3">YHS domain-containing protein</fullName>
    </recommendedName>
</protein>
<comment type="caution">
    <text evidence="1">The sequence shown here is derived from an EMBL/GenBank/DDBJ whole genome shotgun (WGS) entry which is preliminary data.</text>
</comment>
<dbReference type="AlphaFoldDB" id="A0A844ABZ0"/>